<reference evidence="1" key="2">
    <citation type="journal article" date="2015" name="Fish Shellfish Immunol.">
        <title>Early steps in the European eel (Anguilla anguilla)-Vibrio vulnificus interaction in the gills: Role of the RtxA13 toxin.</title>
        <authorList>
            <person name="Callol A."/>
            <person name="Pajuelo D."/>
            <person name="Ebbesson L."/>
            <person name="Teles M."/>
            <person name="MacKenzie S."/>
            <person name="Amaro C."/>
        </authorList>
    </citation>
    <scope>NUCLEOTIDE SEQUENCE</scope>
</reference>
<organism evidence="1">
    <name type="scientific">Anguilla anguilla</name>
    <name type="common">European freshwater eel</name>
    <name type="synonym">Muraena anguilla</name>
    <dbReference type="NCBI Taxonomy" id="7936"/>
    <lineage>
        <taxon>Eukaryota</taxon>
        <taxon>Metazoa</taxon>
        <taxon>Chordata</taxon>
        <taxon>Craniata</taxon>
        <taxon>Vertebrata</taxon>
        <taxon>Euteleostomi</taxon>
        <taxon>Actinopterygii</taxon>
        <taxon>Neopterygii</taxon>
        <taxon>Teleostei</taxon>
        <taxon>Anguilliformes</taxon>
        <taxon>Anguillidae</taxon>
        <taxon>Anguilla</taxon>
    </lineage>
</organism>
<proteinExistence type="predicted"/>
<evidence type="ECO:0000313" key="1">
    <source>
        <dbReference type="EMBL" id="JAH86331.1"/>
    </source>
</evidence>
<protein>
    <submittedName>
        <fullName evidence="1">Uncharacterized protein</fullName>
    </submittedName>
</protein>
<name>A0A0E9W7R3_ANGAN</name>
<accession>A0A0E9W7R3</accession>
<reference evidence="1" key="1">
    <citation type="submission" date="2014-11" db="EMBL/GenBank/DDBJ databases">
        <authorList>
            <person name="Amaro Gonzalez C."/>
        </authorList>
    </citation>
    <scope>NUCLEOTIDE SEQUENCE</scope>
</reference>
<dbReference type="EMBL" id="GBXM01022246">
    <property type="protein sequence ID" value="JAH86331.1"/>
    <property type="molecule type" value="Transcribed_RNA"/>
</dbReference>
<sequence>MLQILSGSLYSTKSKINFPLVH</sequence>
<dbReference type="AlphaFoldDB" id="A0A0E9W7R3"/>